<evidence type="ECO:0000259" key="1">
    <source>
        <dbReference type="Pfam" id="PF03644"/>
    </source>
</evidence>
<proteinExistence type="predicted"/>
<dbReference type="EMBL" id="WHVB01000003">
    <property type="protein sequence ID" value="KAF8485103.1"/>
    <property type="molecule type" value="Genomic_DNA"/>
</dbReference>
<evidence type="ECO:0000313" key="3">
    <source>
        <dbReference type="Proteomes" id="UP000759537"/>
    </source>
</evidence>
<dbReference type="InterPro" id="IPR005201">
    <property type="entry name" value="TIM_ENGase"/>
</dbReference>
<gene>
    <name evidence="2" type="ORF">DFH94DRAFT_263406</name>
</gene>
<sequence>MPMNLHVLFPLWQGGYSEKPEETTYTFNFWPLCDTFVYFSHNRVTIPPSGWISSAHRQGVKILGTLIFEHPESEPDCLRLLFGRLPTSKTGPPVQPSVETSPVPISPHYARLLAYIAHQRGFDGYLLNFEWYLNADGGIGQARGLTAWIQLLQAELKAKVGPHAEAIWYDSVIYTGQVRWQDRLNNYNLPFFLPSTGFFTNYTWPPIYPSLTAQFFLSLDPSLTSTQFGSGAVKTLQDIYEGVDVWGRGSHGGGGFGSYRAIEHIDPVSLGLSTALFGPGWTWETMQDRDDFSWGLWWEAERRLWIGPAENVVVPPMTKRHESESDCPHGPFRPYSDFFASQPPPDPTLLPFSTSFSPGIGFAWFVNGAVAMPRTEDGWADIDKQSALGDRLWPRPEVQWEDREGTTEPVPDASSTLHFDDAWLGGNSLRVTFNAAGSDADDAFFRCVWLPIQSLNVTPRVRYTTRVIFKALPVAEPPVDTDIGLSVKCPGSTLEVTAISEAEDLPGGWTRQTLTFMLSENQKDAPITVGLVVGFATEDPSKAVQFSILLGQLVVYPALPTPSPQLTLASPRILWADFQQSEDHNSGVLTWEIAAAFPPITLPTTAPAVDSPIPLWSFDNSEHAFPSCAYFNIYAGTSLGGPAQATFIGTTGLDGRANRFYVDWAVLSDAIKALKEIRFYVQGVTDRGEVMEWEQCVFVDASR</sequence>
<dbReference type="Gene3D" id="2.60.120.260">
    <property type="entry name" value="Galactose-binding domain-like"/>
    <property type="match status" value="1"/>
</dbReference>
<comment type="caution">
    <text evidence="2">The sequence shown here is derived from an EMBL/GenBank/DDBJ whole genome shotgun (WGS) entry which is preliminary data.</text>
</comment>
<dbReference type="GO" id="GO:0033925">
    <property type="term" value="F:mannosyl-glycoprotein endo-beta-N-acetylglucosaminidase activity"/>
    <property type="evidence" value="ECO:0007669"/>
    <property type="project" value="UniProtKB-EC"/>
</dbReference>
<dbReference type="PANTHER" id="PTHR13246:SF1">
    <property type="entry name" value="CYTOSOLIC ENDO-BETA-N-ACETYLGLUCOSAMINIDASE"/>
    <property type="match status" value="1"/>
</dbReference>
<reference evidence="2" key="1">
    <citation type="submission" date="2019-10" db="EMBL/GenBank/DDBJ databases">
        <authorList>
            <consortium name="DOE Joint Genome Institute"/>
            <person name="Kuo A."/>
            <person name="Miyauchi S."/>
            <person name="Kiss E."/>
            <person name="Drula E."/>
            <person name="Kohler A."/>
            <person name="Sanchez-Garcia M."/>
            <person name="Andreopoulos B."/>
            <person name="Barry K.W."/>
            <person name="Bonito G."/>
            <person name="Buee M."/>
            <person name="Carver A."/>
            <person name="Chen C."/>
            <person name="Cichocki N."/>
            <person name="Clum A."/>
            <person name="Culley D."/>
            <person name="Crous P.W."/>
            <person name="Fauchery L."/>
            <person name="Girlanda M."/>
            <person name="Hayes R."/>
            <person name="Keri Z."/>
            <person name="LaButti K."/>
            <person name="Lipzen A."/>
            <person name="Lombard V."/>
            <person name="Magnuson J."/>
            <person name="Maillard F."/>
            <person name="Morin E."/>
            <person name="Murat C."/>
            <person name="Nolan M."/>
            <person name="Ohm R."/>
            <person name="Pangilinan J."/>
            <person name="Pereira M."/>
            <person name="Perotto S."/>
            <person name="Peter M."/>
            <person name="Riley R."/>
            <person name="Sitrit Y."/>
            <person name="Stielow B."/>
            <person name="Szollosi G."/>
            <person name="Zifcakova L."/>
            <person name="Stursova M."/>
            <person name="Spatafora J.W."/>
            <person name="Tedersoo L."/>
            <person name="Vaario L.-M."/>
            <person name="Yamada A."/>
            <person name="Yan M."/>
            <person name="Wang P."/>
            <person name="Xu J."/>
            <person name="Bruns T."/>
            <person name="Baldrian P."/>
            <person name="Vilgalys R."/>
            <person name="Henrissat B."/>
            <person name="Grigoriev I.V."/>
            <person name="Hibbett D."/>
            <person name="Nagy L.G."/>
            <person name="Martin F.M."/>
        </authorList>
    </citation>
    <scope>NUCLEOTIDE SEQUENCE</scope>
    <source>
        <strain evidence="2">Prilba</strain>
    </source>
</reference>
<dbReference type="Gene3D" id="3.20.20.80">
    <property type="entry name" value="Glycosidases"/>
    <property type="match status" value="1"/>
</dbReference>
<dbReference type="AlphaFoldDB" id="A0A9P5TD08"/>
<dbReference type="GO" id="GO:0005829">
    <property type="term" value="C:cytosol"/>
    <property type="evidence" value="ECO:0007669"/>
    <property type="project" value="UniProtKB-SubCell"/>
</dbReference>
<dbReference type="InterPro" id="IPR032979">
    <property type="entry name" value="ENGase"/>
</dbReference>
<dbReference type="PANTHER" id="PTHR13246">
    <property type="entry name" value="ENDO BETA N-ACETYLGLUCOSAMINIDASE"/>
    <property type="match status" value="1"/>
</dbReference>
<protein>
    <submittedName>
        <fullName evidence="2">Glycosyl hydrolase family 85-domain-containing protein</fullName>
    </submittedName>
</protein>
<name>A0A9P5TD08_9AGAM</name>
<reference evidence="2" key="2">
    <citation type="journal article" date="2020" name="Nat. Commun.">
        <title>Large-scale genome sequencing of mycorrhizal fungi provides insights into the early evolution of symbiotic traits.</title>
        <authorList>
            <person name="Miyauchi S."/>
            <person name="Kiss E."/>
            <person name="Kuo A."/>
            <person name="Drula E."/>
            <person name="Kohler A."/>
            <person name="Sanchez-Garcia M."/>
            <person name="Morin E."/>
            <person name="Andreopoulos B."/>
            <person name="Barry K.W."/>
            <person name="Bonito G."/>
            <person name="Buee M."/>
            <person name="Carver A."/>
            <person name="Chen C."/>
            <person name="Cichocki N."/>
            <person name="Clum A."/>
            <person name="Culley D."/>
            <person name="Crous P.W."/>
            <person name="Fauchery L."/>
            <person name="Girlanda M."/>
            <person name="Hayes R.D."/>
            <person name="Keri Z."/>
            <person name="LaButti K."/>
            <person name="Lipzen A."/>
            <person name="Lombard V."/>
            <person name="Magnuson J."/>
            <person name="Maillard F."/>
            <person name="Murat C."/>
            <person name="Nolan M."/>
            <person name="Ohm R.A."/>
            <person name="Pangilinan J."/>
            <person name="Pereira M.F."/>
            <person name="Perotto S."/>
            <person name="Peter M."/>
            <person name="Pfister S."/>
            <person name="Riley R."/>
            <person name="Sitrit Y."/>
            <person name="Stielow J.B."/>
            <person name="Szollosi G."/>
            <person name="Zifcakova L."/>
            <person name="Stursova M."/>
            <person name="Spatafora J.W."/>
            <person name="Tedersoo L."/>
            <person name="Vaario L.M."/>
            <person name="Yamada A."/>
            <person name="Yan M."/>
            <person name="Wang P."/>
            <person name="Xu J."/>
            <person name="Bruns T."/>
            <person name="Baldrian P."/>
            <person name="Vilgalys R."/>
            <person name="Dunand C."/>
            <person name="Henrissat B."/>
            <person name="Grigoriev I.V."/>
            <person name="Hibbett D."/>
            <person name="Nagy L.G."/>
            <person name="Martin F.M."/>
        </authorList>
    </citation>
    <scope>NUCLEOTIDE SEQUENCE</scope>
    <source>
        <strain evidence="2">Prilba</strain>
    </source>
</reference>
<dbReference type="Proteomes" id="UP000759537">
    <property type="component" value="Unassembled WGS sequence"/>
</dbReference>
<keyword evidence="2" id="KW-0378">Hydrolase</keyword>
<dbReference type="Pfam" id="PF03644">
    <property type="entry name" value="Glyco_hydro_85"/>
    <property type="match status" value="1"/>
</dbReference>
<dbReference type="OrthoDB" id="284473at2759"/>
<feature type="domain" description="Cytosolic endo-beta-N-acetylglucosaminidase TIM barrel" evidence="1">
    <location>
        <begin position="18"/>
        <end position="363"/>
    </location>
</feature>
<evidence type="ECO:0000313" key="2">
    <source>
        <dbReference type="EMBL" id="KAF8485103.1"/>
    </source>
</evidence>
<organism evidence="2 3">
    <name type="scientific">Russula ochroleuca</name>
    <dbReference type="NCBI Taxonomy" id="152965"/>
    <lineage>
        <taxon>Eukaryota</taxon>
        <taxon>Fungi</taxon>
        <taxon>Dikarya</taxon>
        <taxon>Basidiomycota</taxon>
        <taxon>Agaricomycotina</taxon>
        <taxon>Agaricomycetes</taxon>
        <taxon>Russulales</taxon>
        <taxon>Russulaceae</taxon>
        <taxon>Russula</taxon>
    </lineage>
</organism>
<accession>A0A9P5TD08</accession>
<keyword evidence="3" id="KW-1185">Reference proteome</keyword>